<evidence type="ECO:0000259" key="1">
    <source>
        <dbReference type="Pfam" id="PF00534"/>
    </source>
</evidence>
<dbReference type="InterPro" id="IPR001296">
    <property type="entry name" value="Glyco_trans_1"/>
</dbReference>
<dbReference type="SUPFAM" id="SSF53756">
    <property type="entry name" value="UDP-Glycosyltransferase/glycogen phosphorylase"/>
    <property type="match status" value="1"/>
</dbReference>
<dbReference type="GO" id="GO:0016757">
    <property type="term" value="F:glycosyltransferase activity"/>
    <property type="evidence" value="ECO:0007669"/>
    <property type="project" value="InterPro"/>
</dbReference>
<evidence type="ECO:0000313" key="3">
    <source>
        <dbReference type="Proteomes" id="UP000608923"/>
    </source>
</evidence>
<protein>
    <recommendedName>
        <fullName evidence="1">Glycosyl transferase family 1 domain-containing protein</fullName>
    </recommendedName>
</protein>
<dbReference type="Gene3D" id="3.40.50.2000">
    <property type="entry name" value="Glycogen Phosphorylase B"/>
    <property type="match status" value="1"/>
</dbReference>
<dbReference type="AlphaFoldDB" id="A0A8H9IIT2"/>
<proteinExistence type="predicted"/>
<keyword evidence="3" id="KW-1185">Reference proteome</keyword>
<evidence type="ECO:0000313" key="2">
    <source>
        <dbReference type="EMBL" id="GHC50570.1"/>
    </source>
</evidence>
<dbReference type="Pfam" id="PF00534">
    <property type="entry name" value="Glycos_transf_1"/>
    <property type="match status" value="1"/>
</dbReference>
<organism evidence="2 3">
    <name type="scientific">Alcaligenes pakistanensis</name>
    <dbReference type="NCBI Taxonomy" id="1482717"/>
    <lineage>
        <taxon>Bacteria</taxon>
        <taxon>Pseudomonadati</taxon>
        <taxon>Pseudomonadota</taxon>
        <taxon>Betaproteobacteria</taxon>
        <taxon>Burkholderiales</taxon>
        <taxon>Alcaligenaceae</taxon>
        <taxon>Alcaligenes</taxon>
    </lineage>
</organism>
<comment type="caution">
    <text evidence="2">The sequence shown here is derived from an EMBL/GenBank/DDBJ whole genome shotgun (WGS) entry which is preliminary data.</text>
</comment>
<sequence>MTMPIPLISQDDAPRVLAAAYGKYLGAVSATQANTPCLLLVMPPTWNNRYQALLYEQAGLRQYIPVGIGDPGILKHISWPGPMVLHAHWFSGYFNNSRDEVEASTRLDALCEDILSFRARTGAKLLWTAHNIFPHENRFPAVFLRLRQWVFENFNAVHVMQQEHVSVLESVFSRKAPATFVAPHMLYSGSYPDGVSVEVARHYYDIRPEEFVFGYFGSIQPYKNLEKFLSVFDQLQQQTQQPVTAIVGGVPSDAETVLALKQRWGMNPKVRLLMRNIPDHEIQYIHRASNVMVLPYGETLNSGAAYMAAGFRHPVIMPDGMASRSLEGLGVVRFDSADPDGLLTVMLEVMEGRRGHYDEDALAQVRADAVSSRFFDALDAVIAR</sequence>
<gene>
    <name evidence="2" type="ORF">GCM10010096_23170</name>
</gene>
<feature type="domain" description="Glycosyl transferase family 1" evidence="1">
    <location>
        <begin position="205"/>
        <end position="295"/>
    </location>
</feature>
<dbReference type="Proteomes" id="UP000608923">
    <property type="component" value="Unassembled WGS sequence"/>
</dbReference>
<reference evidence="3" key="1">
    <citation type="journal article" date="2019" name="Int. J. Syst. Evol. Microbiol.">
        <title>The Global Catalogue of Microorganisms (GCM) 10K type strain sequencing project: providing services to taxonomists for standard genome sequencing and annotation.</title>
        <authorList>
            <consortium name="The Broad Institute Genomics Platform"/>
            <consortium name="The Broad Institute Genome Sequencing Center for Infectious Disease"/>
            <person name="Wu L."/>
            <person name="Ma J."/>
        </authorList>
    </citation>
    <scope>NUCLEOTIDE SEQUENCE [LARGE SCALE GENOMIC DNA]</scope>
    <source>
        <strain evidence="3">KCTC 42083</strain>
    </source>
</reference>
<dbReference type="EMBL" id="BMZN01000003">
    <property type="protein sequence ID" value="GHC50570.1"/>
    <property type="molecule type" value="Genomic_DNA"/>
</dbReference>
<name>A0A8H9IIT2_9BURK</name>
<accession>A0A8H9IIT2</accession>